<name>A0ABS5FUI2_9BRAD</name>
<dbReference type="InterPro" id="IPR021333">
    <property type="entry name" value="DUF2946"/>
</dbReference>
<dbReference type="Proteomes" id="UP001315278">
    <property type="component" value="Unassembled WGS sequence"/>
</dbReference>
<evidence type="ECO:0000313" key="1">
    <source>
        <dbReference type="EMBL" id="MBR0800274.1"/>
    </source>
</evidence>
<accession>A0ABS5FUI2</accession>
<dbReference type="EMBL" id="JAFCJH010000051">
    <property type="protein sequence ID" value="MBR0800274.1"/>
    <property type="molecule type" value="Genomic_DNA"/>
</dbReference>
<protein>
    <submittedName>
        <fullName evidence="1">DUF2946 family protein</fullName>
    </submittedName>
</protein>
<organism evidence="1 2">
    <name type="scientific">Bradyrhizobium jicamae</name>
    <dbReference type="NCBI Taxonomy" id="280332"/>
    <lineage>
        <taxon>Bacteria</taxon>
        <taxon>Pseudomonadati</taxon>
        <taxon>Pseudomonadota</taxon>
        <taxon>Alphaproteobacteria</taxon>
        <taxon>Hyphomicrobiales</taxon>
        <taxon>Nitrobacteraceae</taxon>
        <taxon>Bradyrhizobium</taxon>
    </lineage>
</organism>
<reference evidence="2" key="1">
    <citation type="journal article" date="2021" name="ISME J.">
        <title>Evolutionary origin and ecological implication of a unique nif island in free-living Bradyrhizobium lineages.</title>
        <authorList>
            <person name="Tao J."/>
        </authorList>
    </citation>
    <scope>NUCLEOTIDE SEQUENCE [LARGE SCALE GENOMIC DNA]</scope>
    <source>
        <strain evidence="2">SZCCT0434</strain>
    </source>
</reference>
<evidence type="ECO:0000313" key="2">
    <source>
        <dbReference type="Proteomes" id="UP001315278"/>
    </source>
</evidence>
<keyword evidence="2" id="KW-1185">Reference proteome</keyword>
<dbReference type="Pfam" id="PF11162">
    <property type="entry name" value="DUF2946"/>
    <property type="match status" value="1"/>
</dbReference>
<gene>
    <name evidence="1" type="ORF">JQ615_33390</name>
</gene>
<sequence length="145" mass="15517">MKWFRANIRQGSRLALLALAIQFVLSFGHVHESHARAAPGDVQHAVRTVSAPVPQVVRDAGASWFIPSWVVRSRAHSDGRSDHHGLADDCPICAVLALASTMLSATPPELPAPLAAEFAYLITNAAPVDVDWADAAFQPRGPPVI</sequence>
<comment type="caution">
    <text evidence="1">The sequence shown here is derived from an EMBL/GenBank/DDBJ whole genome shotgun (WGS) entry which is preliminary data.</text>
</comment>
<proteinExistence type="predicted"/>
<dbReference type="RefSeq" id="WP_212494719.1">
    <property type="nucleotide sequence ID" value="NZ_JAFCJH010000051.1"/>
</dbReference>